<organism evidence="9 10">
    <name type="scientific">Candidatus Vogelbacteria bacterium CG10_big_fil_rev_8_21_14_0_10_50_13</name>
    <dbReference type="NCBI Taxonomy" id="1975044"/>
    <lineage>
        <taxon>Bacteria</taxon>
        <taxon>Candidatus Vogeliibacteriota</taxon>
    </lineage>
</organism>
<dbReference type="GO" id="GO:0009252">
    <property type="term" value="P:peptidoglycan biosynthetic process"/>
    <property type="evidence" value="ECO:0007669"/>
    <property type="project" value="UniProtKB-KW"/>
</dbReference>
<dbReference type="Pfam" id="PF03023">
    <property type="entry name" value="MurJ"/>
    <property type="match status" value="1"/>
</dbReference>
<feature type="transmembrane region" description="Helical" evidence="8">
    <location>
        <begin position="168"/>
        <end position="192"/>
    </location>
</feature>
<evidence type="ECO:0000313" key="10">
    <source>
        <dbReference type="Proteomes" id="UP000230906"/>
    </source>
</evidence>
<comment type="subcellular location">
    <subcellularLocation>
        <location evidence="1">Cell membrane</location>
        <topology evidence="1">Multi-pass membrane protein</topology>
    </subcellularLocation>
</comment>
<evidence type="ECO:0000256" key="5">
    <source>
        <dbReference type="ARBA" id="ARBA00022984"/>
    </source>
</evidence>
<evidence type="ECO:0000256" key="7">
    <source>
        <dbReference type="ARBA" id="ARBA00023136"/>
    </source>
</evidence>
<evidence type="ECO:0000256" key="2">
    <source>
        <dbReference type="ARBA" id="ARBA00022475"/>
    </source>
</evidence>
<feature type="transmembrane region" description="Helical" evidence="8">
    <location>
        <begin position="324"/>
        <end position="346"/>
    </location>
</feature>
<keyword evidence="7 8" id="KW-0472">Membrane</keyword>
<keyword evidence="3 8" id="KW-0812">Transmembrane</keyword>
<reference evidence="9 10" key="1">
    <citation type="submission" date="2017-09" db="EMBL/GenBank/DDBJ databases">
        <title>Depth-based differentiation of microbial function through sediment-hosted aquifers and enrichment of novel symbionts in the deep terrestrial subsurface.</title>
        <authorList>
            <person name="Probst A.J."/>
            <person name="Ladd B."/>
            <person name="Jarett J.K."/>
            <person name="Geller-Mcgrath D.E."/>
            <person name="Sieber C.M."/>
            <person name="Emerson J.B."/>
            <person name="Anantharaman K."/>
            <person name="Thomas B.C."/>
            <person name="Malmstrom R."/>
            <person name="Stieglmeier M."/>
            <person name="Klingl A."/>
            <person name="Woyke T."/>
            <person name="Ryan C.M."/>
            <person name="Banfield J.F."/>
        </authorList>
    </citation>
    <scope>NUCLEOTIDE SEQUENCE [LARGE SCALE GENOMIC DNA]</scope>
    <source>
        <strain evidence="9">CG10_big_fil_rev_8_21_14_0_10_50_13</strain>
    </source>
</reference>
<proteinExistence type="predicted"/>
<evidence type="ECO:0000256" key="4">
    <source>
        <dbReference type="ARBA" id="ARBA00022960"/>
    </source>
</evidence>
<dbReference type="AlphaFoldDB" id="A0A2H0RGZ7"/>
<comment type="caution">
    <text evidence="9">The sequence shown here is derived from an EMBL/GenBank/DDBJ whole genome shotgun (WGS) entry which is preliminary data.</text>
</comment>
<accession>A0A2H0RGZ7</accession>
<evidence type="ECO:0000256" key="8">
    <source>
        <dbReference type="SAM" id="Phobius"/>
    </source>
</evidence>
<dbReference type="PANTHER" id="PTHR47019">
    <property type="entry name" value="LIPID II FLIPPASE MURJ"/>
    <property type="match status" value="1"/>
</dbReference>
<feature type="transmembrane region" description="Helical" evidence="8">
    <location>
        <begin position="513"/>
        <end position="530"/>
    </location>
</feature>
<dbReference type="Proteomes" id="UP000230906">
    <property type="component" value="Unassembled WGS sequence"/>
</dbReference>
<dbReference type="PANTHER" id="PTHR47019:SF1">
    <property type="entry name" value="LIPID II FLIPPASE MURJ"/>
    <property type="match status" value="1"/>
</dbReference>
<dbReference type="GO" id="GO:0005886">
    <property type="term" value="C:plasma membrane"/>
    <property type="evidence" value="ECO:0007669"/>
    <property type="project" value="UniProtKB-SubCell"/>
</dbReference>
<feature type="transmembrane region" description="Helical" evidence="8">
    <location>
        <begin position="198"/>
        <end position="218"/>
    </location>
</feature>
<evidence type="ECO:0000256" key="3">
    <source>
        <dbReference type="ARBA" id="ARBA00022692"/>
    </source>
</evidence>
<evidence type="ECO:0000313" key="9">
    <source>
        <dbReference type="EMBL" id="PIR45676.1"/>
    </source>
</evidence>
<feature type="transmembrane region" description="Helical" evidence="8">
    <location>
        <begin position="467"/>
        <end position="493"/>
    </location>
</feature>
<gene>
    <name evidence="9" type="ORF">COV09_00115</name>
</gene>
<feature type="transmembrane region" description="Helical" evidence="8">
    <location>
        <begin position="103"/>
        <end position="125"/>
    </location>
</feature>
<dbReference type="EMBL" id="PCYJ01000003">
    <property type="protein sequence ID" value="PIR45676.1"/>
    <property type="molecule type" value="Genomic_DNA"/>
</dbReference>
<dbReference type="GO" id="GO:0015648">
    <property type="term" value="F:lipid-linked peptidoglycan transporter activity"/>
    <property type="evidence" value="ECO:0007669"/>
    <property type="project" value="TreeGrafter"/>
</dbReference>
<evidence type="ECO:0000256" key="6">
    <source>
        <dbReference type="ARBA" id="ARBA00022989"/>
    </source>
</evidence>
<feature type="transmembrane region" description="Helical" evidence="8">
    <location>
        <begin position="358"/>
        <end position="381"/>
    </location>
</feature>
<dbReference type="PRINTS" id="PR01806">
    <property type="entry name" value="VIRFACTRMVIN"/>
</dbReference>
<dbReference type="InterPro" id="IPR004268">
    <property type="entry name" value="MurJ"/>
</dbReference>
<keyword evidence="2" id="KW-1003">Cell membrane</keyword>
<feature type="transmembrane region" description="Helical" evidence="8">
    <location>
        <begin position="439"/>
        <end position="460"/>
    </location>
</feature>
<dbReference type="GO" id="GO:0008360">
    <property type="term" value="P:regulation of cell shape"/>
    <property type="evidence" value="ECO:0007669"/>
    <property type="project" value="UniProtKB-KW"/>
</dbReference>
<dbReference type="InterPro" id="IPR051050">
    <property type="entry name" value="Lipid_II_flippase_MurJ/MviN"/>
</dbReference>
<feature type="transmembrane region" description="Helical" evidence="8">
    <location>
        <begin position="393"/>
        <end position="419"/>
    </location>
</feature>
<feature type="transmembrane region" description="Helical" evidence="8">
    <location>
        <begin position="283"/>
        <end position="304"/>
    </location>
</feature>
<feature type="transmembrane region" description="Helical" evidence="8">
    <location>
        <begin position="63"/>
        <end position="82"/>
    </location>
</feature>
<keyword evidence="6 8" id="KW-1133">Transmembrane helix</keyword>
<feature type="transmembrane region" description="Helical" evidence="8">
    <location>
        <begin position="137"/>
        <end position="161"/>
    </location>
</feature>
<sequence>MVSRLFSLFSREISGLHEAAFLLALSAIASQLLGLVRDRLLAGTFGAGATLDVYYSAFRVPDLIYVSIASFVSVTVLIPFIMEGLTAGRKSETRRFINQLFSVFLVVMAVVSLVAFLLMPVLAQVVAPGFDAAQTDLLITLSRIILLSPVFLGLSNLFGGVTQGLRRFFVYAASPIFYNLGIITGVIVFYPLFGPVGLAYGVALGALLHLAVQLPIIYQTGFWPRLVWPTDWRPIKEVILTSFPRTITLSAHQLALLALVALASTFSVGAISVFNLAWNLQSVPLSIVGVSYSVAAFPALARLFAQGERATFLKQIKTAMRHIVFWSMIATVFFIVLRAQVVRVILGSGQFGWTETRLVAAALAIFAVSVVAQSLVLLLVRGYYAAGRTIVPLVVNTLSSLLIIGLAFLYSFFFVNWSFGRWFLEALLRVGDVPGTEVLLLPLAFSTGLLINLAALWHFFHRDFCSLGAAVNASLWQSFAAATFGGFVAYQVLSILATRLDLDTFRGIFNQGLGAGLAGLLATFILLWALDNREIRELWSTLHRKFWRQAVIAPGPEEL</sequence>
<name>A0A2H0RGZ7_9BACT</name>
<keyword evidence="4" id="KW-0133">Cell shape</keyword>
<feature type="transmembrane region" description="Helical" evidence="8">
    <location>
        <begin position="254"/>
        <end position="277"/>
    </location>
</feature>
<dbReference type="GO" id="GO:0034204">
    <property type="term" value="P:lipid translocation"/>
    <property type="evidence" value="ECO:0007669"/>
    <property type="project" value="TreeGrafter"/>
</dbReference>
<evidence type="ECO:0000256" key="1">
    <source>
        <dbReference type="ARBA" id="ARBA00004651"/>
    </source>
</evidence>
<keyword evidence="5" id="KW-0573">Peptidoglycan synthesis</keyword>
<evidence type="ECO:0008006" key="11">
    <source>
        <dbReference type="Google" id="ProtNLM"/>
    </source>
</evidence>
<feature type="transmembrane region" description="Helical" evidence="8">
    <location>
        <begin position="15"/>
        <end position="33"/>
    </location>
</feature>
<protein>
    <recommendedName>
        <fullName evidence="11">Lipid II flippase MurJ</fullName>
    </recommendedName>
</protein>